<name>A0AA48M099_9ZZZZ</name>
<organism evidence="1">
    <name type="scientific">freshwater sediment metagenome</name>
    <dbReference type="NCBI Taxonomy" id="556182"/>
    <lineage>
        <taxon>unclassified sequences</taxon>
        <taxon>metagenomes</taxon>
        <taxon>ecological metagenomes</taxon>
    </lineage>
</organism>
<protein>
    <submittedName>
        <fullName evidence="1">Uncharacterized protein</fullName>
    </submittedName>
</protein>
<gene>
    <name evidence="1" type="ORF">AMST5_00749</name>
</gene>
<dbReference type="EMBL" id="OY288114">
    <property type="protein sequence ID" value="CAJ0854531.1"/>
    <property type="molecule type" value="Genomic_DNA"/>
</dbReference>
<evidence type="ECO:0000313" key="1">
    <source>
        <dbReference type="EMBL" id="CAJ0854531.1"/>
    </source>
</evidence>
<reference evidence="1" key="1">
    <citation type="submission" date="2023-07" db="EMBL/GenBank/DDBJ databases">
        <authorList>
            <person name="Pelsma A.J. K."/>
        </authorList>
    </citation>
    <scope>NUCLEOTIDE SEQUENCE</scope>
</reference>
<proteinExistence type="predicted"/>
<accession>A0AA48M099</accession>
<dbReference type="AlphaFoldDB" id="A0AA48M099"/>
<sequence length="662" mass="68747">MGIYDDILQSSEAAPGGVAPGIYDDILAGEQSTMADVAKSGASGLARGAIGLPGMLGNLQEFSRGAGRLAGFTPPSRSILDRLEGGKLPTSEDVINAASDAGFPGLHYQPQTTAGEYARTIGEFIPGATLGPGGVAKSVLKFGVAPAIASETAGQAAHAVAPELEPYARFGGAVAGGGLSALASRPSVAERAVASAARGMTPAQVDAAVSLFEQSRQGANPVPLTLAEAAGNERMLNLQRVVEGQGGLSDFMAQRPGQVQAAGRAAIDTIAPTTNAPSMIGPQVGEAAQGTVQDATDVINRRSRPLYQAAETATIDPADFAKLQNDPLYMDVLKEVRSDPALNKPIANLPDDSVGVIDLVQRRMRERADVAATPGQASMSNLRSAVLEGSRREPIQAANTATGSVSAMPGQPATIGAYEQARGFQEAARKHYLEPLMAGPIGKLAQKDMDTRNAIDALFPQNPIPNSAQEVQTAVSALSARNPMAARQLVRAHVESVFNQATRDMQNGPTQFGGATFRAKLVGNQQQAANLSAAISALPNGSQILAGFDNMLEMMAATGRRQRIGSQTSFNNELQAQLKTGSVVGETAATGGVKLPQRLRDAYQAWNLGRNVDQVARLLTDPEAVGPFRALANAPSGSSKAIAAATRLVALAQSSNRKDRRQ</sequence>